<evidence type="ECO:0000256" key="2">
    <source>
        <dbReference type="ARBA" id="ARBA00023002"/>
    </source>
</evidence>
<dbReference type="PRINTS" id="PR00080">
    <property type="entry name" value="SDRFAMILY"/>
</dbReference>
<dbReference type="Pfam" id="PF00106">
    <property type="entry name" value="adh_short"/>
    <property type="match status" value="1"/>
</dbReference>
<dbReference type="PANTHER" id="PTHR44169">
    <property type="entry name" value="NADPH-DEPENDENT 1-ACYLDIHYDROXYACETONE PHOSPHATE REDUCTASE"/>
    <property type="match status" value="1"/>
</dbReference>
<dbReference type="PANTHER" id="PTHR44169:SF6">
    <property type="entry name" value="NADPH-DEPENDENT 1-ACYLDIHYDROXYACETONE PHOSPHATE REDUCTASE"/>
    <property type="match status" value="1"/>
</dbReference>
<comment type="similarity">
    <text evidence="1 3">Belongs to the short-chain dehydrogenases/reductases (SDR) family.</text>
</comment>
<keyword evidence="5" id="KW-1185">Reference proteome</keyword>
<dbReference type="KEGG" id="kmn:HW532_09495"/>
<organism evidence="4 5">
    <name type="scientific">Kaustia mangrovi</name>
    <dbReference type="NCBI Taxonomy" id="2593653"/>
    <lineage>
        <taxon>Bacteria</taxon>
        <taxon>Pseudomonadati</taxon>
        <taxon>Pseudomonadota</taxon>
        <taxon>Alphaproteobacteria</taxon>
        <taxon>Hyphomicrobiales</taxon>
        <taxon>Parvibaculaceae</taxon>
        <taxon>Kaustia</taxon>
    </lineage>
</organism>
<dbReference type="EMBL" id="CP058214">
    <property type="protein sequence ID" value="QPC42901.1"/>
    <property type="molecule type" value="Genomic_DNA"/>
</dbReference>
<keyword evidence="2" id="KW-0560">Oxidoreductase</keyword>
<dbReference type="SUPFAM" id="SSF51735">
    <property type="entry name" value="NAD(P)-binding Rossmann-fold domains"/>
    <property type="match status" value="1"/>
</dbReference>
<proteinExistence type="inferred from homology"/>
<dbReference type="AlphaFoldDB" id="A0A7S8HBU6"/>
<sequence>MTLGNGLTALVTGGTGGIGAQLVRRLCADGVEVIAGSIEREKFDALAGETGCEAIYLDVTDRQGLLDALADREIDIVVACAGALGLSGKTYELAGDAGRTVAEVNILGLQNTLEATVPGMVARNRGHVVTIGSVAGLYPSLGQPVYSATKAAVHNMTLNLRMELYGTDIRVSEVRPGRVASGMHREMFGGDEARAAELLYDPYECLSCDDVAGCIHWILSAPPHVDVTQIEIMPTHHVIGGVRFHSRGAQG</sequence>
<reference evidence="4 5" key="1">
    <citation type="submission" date="2020-06" db="EMBL/GenBank/DDBJ databases">
        <title>Genome sequence of 2 isolates from Red Sea Mangroves.</title>
        <authorList>
            <person name="Sefrji F."/>
            <person name="Michoud G."/>
            <person name="Merlino G."/>
            <person name="Daffonchio D."/>
        </authorList>
    </citation>
    <scope>NUCLEOTIDE SEQUENCE [LARGE SCALE GENOMIC DNA]</scope>
    <source>
        <strain evidence="4 5">R1DC25</strain>
    </source>
</reference>
<accession>A0A7S8HBU6</accession>
<dbReference type="InterPro" id="IPR036291">
    <property type="entry name" value="NAD(P)-bd_dom_sf"/>
</dbReference>
<evidence type="ECO:0000313" key="4">
    <source>
        <dbReference type="EMBL" id="QPC42901.1"/>
    </source>
</evidence>
<dbReference type="GO" id="GO:0016491">
    <property type="term" value="F:oxidoreductase activity"/>
    <property type="evidence" value="ECO:0007669"/>
    <property type="project" value="UniProtKB-KW"/>
</dbReference>
<dbReference type="PRINTS" id="PR00081">
    <property type="entry name" value="GDHRDH"/>
</dbReference>
<dbReference type="InterPro" id="IPR020904">
    <property type="entry name" value="Sc_DH/Rdtase_CS"/>
</dbReference>
<evidence type="ECO:0000313" key="5">
    <source>
        <dbReference type="Proteomes" id="UP000593594"/>
    </source>
</evidence>
<dbReference type="Proteomes" id="UP000593594">
    <property type="component" value="Chromosome"/>
</dbReference>
<protein>
    <submittedName>
        <fullName evidence="4">SDR family oxidoreductase</fullName>
    </submittedName>
</protein>
<evidence type="ECO:0000256" key="1">
    <source>
        <dbReference type="ARBA" id="ARBA00006484"/>
    </source>
</evidence>
<dbReference type="PROSITE" id="PS00061">
    <property type="entry name" value="ADH_SHORT"/>
    <property type="match status" value="1"/>
</dbReference>
<name>A0A7S8HBU6_9HYPH</name>
<dbReference type="Gene3D" id="3.40.50.720">
    <property type="entry name" value="NAD(P)-binding Rossmann-like Domain"/>
    <property type="match status" value="1"/>
</dbReference>
<gene>
    <name evidence="4" type="ORF">HW532_09495</name>
</gene>
<evidence type="ECO:0000256" key="3">
    <source>
        <dbReference type="RuleBase" id="RU000363"/>
    </source>
</evidence>
<dbReference type="RefSeq" id="WP_213164141.1">
    <property type="nucleotide sequence ID" value="NZ_CP058214.1"/>
</dbReference>
<dbReference type="InterPro" id="IPR002347">
    <property type="entry name" value="SDR_fam"/>
</dbReference>